<dbReference type="EMBL" id="OY288114">
    <property type="protein sequence ID" value="CAJ0873760.1"/>
    <property type="molecule type" value="Genomic_DNA"/>
</dbReference>
<dbReference type="SMART" id="SM00357">
    <property type="entry name" value="CSP"/>
    <property type="match status" value="1"/>
</dbReference>
<dbReference type="SUPFAM" id="SSF50249">
    <property type="entry name" value="Nucleic acid-binding proteins"/>
    <property type="match status" value="1"/>
</dbReference>
<feature type="domain" description="CSD" evidence="2">
    <location>
        <begin position="117"/>
        <end position="181"/>
    </location>
</feature>
<dbReference type="Pfam" id="PF02482">
    <property type="entry name" value="Ribosomal_S30AE"/>
    <property type="match status" value="1"/>
</dbReference>
<dbReference type="InterPro" id="IPR003489">
    <property type="entry name" value="RHF/RaiA"/>
</dbReference>
<name>A0AA48M3L4_9ZZZZ</name>
<protein>
    <recommendedName>
        <fullName evidence="2">CSD domain-containing protein</fullName>
    </recommendedName>
</protein>
<dbReference type="PROSITE" id="PS51857">
    <property type="entry name" value="CSD_2"/>
    <property type="match status" value="1"/>
</dbReference>
<organism evidence="3">
    <name type="scientific">freshwater sediment metagenome</name>
    <dbReference type="NCBI Taxonomy" id="556182"/>
    <lineage>
        <taxon>unclassified sequences</taxon>
        <taxon>metagenomes</taxon>
        <taxon>ecological metagenomes</taxon>
    </lineage>
</organism>
<dbReference type="Gene3D" id="3.30.160.100">
    <property type="entry name" value="Ribosome hibernation promotion factor-like"/>
    <property type="match status" value="1"/>
</dbReference>
<dbReference type="InterPro" id="IPR011129">
    <property type="entry name" value="CSD"/>
</dbReference>
<dbReference type="Pfam" id="PF00313">
    <property type="entry name" value="CSD"/>
    <property type="match status" value="1"/>
</dbReference>
<accession>A0AA48M3L4</accession>
<dbReference type="AlphaFoldDB" id="A0AA48M3L4"/>
<evidence type="ECO:0000256" key="1">
    <source>
        <dbReference type="SAM" id="MobiDB-lite"/>
    </source>
</evidence>
<evidence type="ECO:0000313" key="3">
    <source>
        <dbReference type="EMBL" id="CAJ0873760.1"/>
    </source>
</evidence>
<dbReference type="SUPFAM" id="SSF69754">
    <property type="entry name" value="Ribosome binding protein Y (YfiA homologue)"/>
    <property type="match status" value="1"/>
</dbReference>
<feature type="region of interest" description="Disordered" evidence="1">
    <location>
        <begin position="167"/>
        <end position="188"/>
    </location>
</feature>
<sequence length="188" mass="21583">MKTDPQIDFQGMEPSEAFREQILTQIKRFEDHYGRLTACRVVVKGLGGRHHTGGLYDIHIYLSLPDQREVAVERTPHLDERFQRFEFALHDAFNRAVRQLQDQVGEMRGKVKLHEEQPTGVVKKLLPEDGYGFLESADGREIYFHRNSVQERGFESLELGARVRFAEEQGEKGPQASRVTPLGDHAPE</sequence>
<reference evidence="3" key="1">
    <citation type="submission" date="2023-07" db="EMBL/GenBank/DDBJ databases">
        <authorList>
            <person name="Pelsma A.J. K."/>
        </authorList>
    </citation>
    <scope>NUCLEOTIDE SEQUENCE</scope>
</reference>
<evidence type="ECO:0000259" key="2">
    <source>
        <dbReference type="PROSITE" id="PS51857"/>
    </source>
</evidence>
<dbReference type="InterPro" id="IPR012340">
    <property type="entry name" value="NA-bd_OB-fold"/>
</dbReference>
<gene>
    <name evidence="3" type="ORF">AMST5_02538</name>
</gene>
<dbReference type="GO" id="GO:0003676">
    <property type="term" value="F:nucleic acid binding"/>
    <property type="evidence" value="ECO:0007669"/>
    <property type="project" value="InterPro"/>
</dbReference>
<dbReference type="InterPro" id="IPR036567">
    <property type="entry name" value="RHF-like"/>
</dbReference>
<dbReference type="InterPro" id="IPR002059">
    <property type="entry name" value="CSP_DNA-bd"/>
</dbReference>
<proteinExistence type="predicted"/>
<dbReference type="Gene3D" id="2.40.50.140">
    <property type="entry name" value="Nucleic acid-binding proteins"/>
    <property type="match status" value="1"/>
</dbReference>
<dbReference type="PRINTS" id="PR00050">
    <property type="entry name" value="COLDSHOCK"/>
</dbReference>